<keyword evidence="3" id="KW-1185">Reference proteome</keyword>
<keyword evidence="1" id="KW-0812">Transmembrane</keyword>
<evidence type="ECO:0000256" key="1">
    <source>
        <dbReference type="SAM" id="Phobius"/>
    </source>
</evidence>
<name>A0A8H4VXX9_9AGAR</name>
<organism evidence="2 3">
    <name type="scientific">Agrocybe pediades</name>
    <dbReference type="NCBI Taxonomy" id="84607"/>
    <lineage>
        <taxon>Eukaryota</taxon>
        <taxon>Fungi</taxon>
        <taxon>Dikarya</taxon>
        <taxon>Basidiomycota</taxon>
        <taxon>Agaricomycotina</taxon>
        <taxon>Agaricomycetes</taxon>
        <taxon>Agaricomycetidae</taxon>
        <taxon>Agaricales</taxon>
        <taxon>Agaricineae</taxon>
        <taxon>Strophariaceae</taxon>
        <taxon>Agrocybe</taxon>
    </lineage>
</organism>
<feature type="transmembrane region" description="Helical" evidence="1">
    <location>
        <begin position="179"/>
        <end position="198"/>
    </location>
</feature>
<dbReference type="Proteomes" id="UP000521872">
    <property type="component" value="Unassembled WGS sequence"/>
</dbReference>
<comment type="caution">
    <text evidence="2">The sequence shown here is derived from an EMBL/GenBank/DDBJ whole genome shotgun (WGS) entry which is preliminary data.</text>
</comment>
<accession>A0A8H4VXX9</accession>
<sequence>MPQQLLTQHELETRLFRWLSSSSVPRYPFYDVKAYSAAAVTAAASTHLKSGKMQDLNRWFHDIERAAHDCDIPQEQYPDVAIYFLRGELKEVMCERREWYLQQSRRVFWLWSDFKYDLTRVVQEARLEMVEVTTEAFQIIATEARKFFAAKAESACEVPDVLMQHIRRVHPYIASSLKVGLIVGGSVIALPALGLLAWKRYYVKQNNADQAGSR</sequence>
<keyword evidence="1" id="KW-1133">Transmembrane helix</keyword>
<keyword evidence="1" id="KW-0472">Membrane</keyword>
<proteinExistence type="predicted"/>
<dbReference type="EMBL" id="JAACJL010000001">
    <property type="protein sequence ID" value="KAF4623969.1"/>
    <property type="molecule type" value="Genomic_DNA"/>
</dbReference>
<reference evidence="2 3" key="1">
    <citation type="submission" date="2019-12" db="EMBL/GenBank/DDBJ databases">
        <authorList>
            <person name="Floudas D."/>
            <person name="Bentzer J."/>
            <person name="Ahren D."/>
            <person name="Johansson T."/>
            <person name="Persson P."/>
            <person name="Tunlid A."/>
        </authorList>
    </citation>
    <scope>NUCLEOTIDE SEQUENCE [LARGE SCALE GENOMIC DNA]</scope>
    <source>
        <strain evidence="2 3">CBS 102.39</strain>
    </source>
</reference>
<protein>
    <submittedName>
        <fullName evidence="2">Uncharacterized protein</fullName>
    </submittedName>
</protein>
<evidence type="ECO:0000313" key="2">
    <source>
        <dbReference type="EMBL" id="KAF4623969.1"/>
    </source>
</evidence>
<gene>
    <name evidence="2" type="ORF">D9613_001366</name>
</gene>
<dbReference type="AlphaFoldDB" id="A0A8H4VXX9"/>
<evidence type="ECO:0000313" key="3">
    <source>
        <dbReference type="Proteomes" id="UP000521872"/>
    </source>
</evidence>